<dbReference type="GO" id="GO:0003677">
    <property type="term" value="F:DNA binding"/>
    <property type="evidence" value="ECO:0007669"/>
    <property type="project" value="UniProtKB-UniRule"/>
</dbReference>
<keyword evidence="10" id="KW-1185">Reference proteome</keyword>
<dbReference type="Pfam" id="PF03704">
    <property type="entry name" value="BTAD"/>
    <property type="match status" value="1"/>
</dbReference>
<dbReference type="InterPro" id="IPR011990">
    <property type="entry name" value="TPR-like_helical_dom_sf"/>
</dbReference>
<keyword evidence="3" id="KW-0805">Transcription regulation</keyword>
<evidence type="ECO:0000256" key="1">
    <source>
        <dbReference type="ARBA" id="ARBA00005820"/>
    </source>
</evidence>
<keyword evidence="5" id="KW-0804">Transcription</keyword>
<evidence type="ECO:0000313" key="10">
    <source>
        <dbReference type="Proteomes" id="UP000005940"/>
    </source>
</evidence>
<dbReference type="PROSITE" id="PS51755">
    <property type="entry name" value="OMPR_PHOB"/>
    <property type="match status" value="1"/>
</dbReference>
<dbReference type="InterPro" id="IPR051677">
    <property type="entry name" value="AfsR-DnrI-RedD_regulator"/>
</dbReference>
<dbReference type="CDD" id="cd15831">
    <property type="entry name" value="BTAD"/>
    <property type="match status" value="1"/>
</dbReference>
<dbReference type="AlphaFoldDB" id="A0A7G3UBH5"/>
<dbReference type="PANTHER" id="PTHR35807:SF1">
    <property type="entry name" value="TRANSCRIPTIONAL REGULATOR REDD"/>
    <property type="match status" value="1"/>
</dbReference>
<dbReference type="PRINTS" id="PR00364">
    <property type="entry name" value="DISEASERSIST"/>
</dbReference>
<organism evidence="9 10">
    <name type="scientific">Streptomyces tsukubensis (strain DSM 42081 / NBRC 108919 / NRRL 18488 / 9993)</name>
    <dbReference type="NCBI Taxonomy" id="1114943"/>
    <lineage>
        <taxon>Bacteria</taxon>
        <taxon>Bacillati</taxon>
        <taxon>Actinomycetota</taxon>
        <taxon>Actinomycetes</taxon>
        <taxon>Kitasatosporales</taxon>
        <taxon>Streptomycetaceae</taxon>
        <taxon>Streptomyces</taxon>
    </lineage>
</organism>
<evidence type="ECO:0000256" key="6">
    <source>
        <dbReference type="PROSITE-ProRule" id="PRU01091"/>
    </source>
</evidence>
<dbReference type="SMART" id="SM01043">
    <property type="entry name" value="BTAD"/>
    <property type="match status" value="1"/>
</dbReference>
<evidence type="ECO:0000313" key="9">
    <source>
        <dbReference type="EMBL" id="QKM67726.1"/>
    </source>
</evidence>
<dbReference type="InterPro" id="IPR036388">
    <property type="entry name" value="WH-like_DNA-bd_sf"/>
</dbReference>
<dbReference type="GO" id="GO:0006355">
    <property type="term" value="P:regulation of DNA-templated transcription"/>
    <property type="evidence" value="ECO:0007669"/>
    <property type="project" value="InterPro"/>
</dbReference>
<dbReference type="InterPro" id="IPR001867">
    <property type="entry name" value="OmpR/PhoB-type_DNA-bd"/>
</dbReference>
<dbReference type="GO" id="GO:0043531">
    <property type="term" value="F:ADP binding"/>
    <property type="evidence" value="ECO:0007669"/>
    <property type="project" value="InterPro"/>
</dbReference>
<keyword evidence="2" id="KW-0902">Two-component regulatory system</keyword>
<accession>A0A7G3UBH5</accession>
<dbReference type="SMR" id="A0A7G3UBH5"/>
<protein>
    <submittedName>
        <fullName evidence="9">SARP family transcriptional regulator</fullName>
    </submittedName>
</protein>
<feature type="domain" description="OmpR/PhoB-type" evidence="8">
    <location>
        <begin position="1"/>
        <end position="93"/>
    </location>
</feature>
<dbReference type="SUPFAM" id="SSF48452">
    <property type="entry name" value="TPR-like"/>
    <property type="match status" value="1"/>
</dbReference>
<dbReference type="Gene3D" id="1.10.10.10">
    <property type="entry name" value="Winged helix-like DNA-binding domain superfamily/Winged helix DNA-binding domain"/>
    <property type="match status" value="1"/>
</dbReference>
<feature type="compositionally biased region" description="Pro residues" evidence="7">
    <location>
        <begin position="276"/>
        <end position="293"/>
    </location>
</feature>
<feature type="region of interest" description="Disordered" evidence="7">
    <location>
        <begin position="274"/>
        <end position="300"/>
    </location>
</feature>
<dbReference type="SMART" id="SM00862">
    <property type="entry name" value="Trans_reg_C"/>
    <property type="match status" value="1"/>
</dbReference>
<proteinExistence type="inferred from homology"/>
<dbReference type="PANTHER" id="PTHR35807">
    <property type="entry name" value="TRANSCRIPTIONAL REGULATOR REDD-RELATED"/>
    <property type="match status" value="1"/>
</dbReference>
<dbReference type="InterPro" id="IPR016032">
    <property type="entry name" value="Sig_transdc_resp-reg_C-effctor"/>
</dbReference>
<dbReference type="Proteomes" id="UP000005940">
    <property type="component" value="Chromosome"/>
</dbReference>
<evidence type="ECO:0000256" key="2">
    <source>
        <dbReference type="ARBA" id="ARBA00023012"/>
    </source>
</evidence>
<reference evidence="9 10" key="1">
    <citation type="journal article" date="2012" name="J. Bacteriol.">
        <title>Draft genome of Streptomyces tsukubaensis NRRL 18488, the producer of the clinically important immunosuppressant tacrolimus (FK506).</title>
        <authorList>
            <person name="Barreiro C."/>
            <person name="Prieto C."/>
            <person name="Sola-Landa A."/>
            <person name="Solera E."/>
            <person name="Martinez-Castro M."/>
            <person name="Perez-Redondo R."/>
            <person name="Garcia-Estrada C."/>
            <person name="Aparicio J.F."/>
            <person name="Fernandez-Martinez L.T."/>
            <person name="Santos-Aberturas J."/>
            <person name="Salehi-Najafabadi Z."/>
            <person name="Rodriguez-Garcia A."/>
            <person name="Tauch A."/>
            <person name="Martin J.F."/>
        </authorList>
    </citation>
    <scope>NUCLEOTIDE SEQUENCE [LARGE SCALE GENOMIC DNA]</scope>
    <source>
        <strain evidence="10">DSM 42081 / NBRC 108919 / NRRL 18488 / 9993</strain>
    </source>
</reference>
<keyword evidence="4 6" id="KW-0238">DNA-binding</keyword>
<dbReference type="InterPro" id="IPR005158">
    <property type="entry name" value="BTAD"/>
</dbReference>
<evidence type="ECO:0000256" key="4">
    <source>
        <dbReference type="ARBA" id="ARBA00023125"/>
    </source>
</evidence>
<dbReference type="Gene3D" id="1.25.40.10">
    <property type="entry name" value="Tetratricopeptide repeat domain"/>
    <property type="match status" value="1"/>
</dbReference>
<dbReference type="SUPFAM" id="SSF52540">
    <property type="entry name" value="P-loop containing nucleoside triphosphate hydrolases"/>
    <property type="match status" value="1"/>
</dbReference>
<dbReference type="Pfam" id="PF00486">
    <property type="entry name" value="Trans_reg_C"/>
    <property type="match status" value="1"/>
</dbReference>
<sequence length="656" mass="72297">MDFRILGPLEILDGQRNVVPTAPKPRQVIALLLMRRNTLVRTSELIDELWESAPPASAMTTLQTYIYKLRKILTARNSDEILLTRPGGYTLAIPDSCTDLHRFEVEAEEGRLLLKKGDPAGAAEVLQRSLALWRGSALVDVVPGGLLSSYVTRLEELRERTLNLRIEADLQLGRHQELISELKSLVLSRPLHENVHAALMIALHRSGRRHEALEVYQVLRRSMIDNLGLEPGQELRALHQALLSEATVGAPYEQRRRPVLAEPLQVAAARSVTREPVPPAVPAAPRPAAPSRPVPAQLPADLTDFTGRRSLIDQAPAVLARDEECENPRTATAVVVISGMPGVGKTALAVHMSHTVRPFFEDGQLYADLCDSMGTGRDPSEVLHGFLRALGVAESEIPPDLEERSKLFRSTTVGRRLLILLDDASSLADIRPLLPGDPHCAVVITNRRRLHGLGGAWNINLDAMDTAEGSELLSRIIGAARVKRESRAAKQLVATVGGLPLAVRCIGGRLSGSPGLTLSSLVLQLACSEKLLDDLRLGELDVRSRYDFSYERLGRVERSVFRLLSILPPEQFTAESVVELLGSDSRTVERLLQSFVDSHLIDIVRWENDSAHYAFPELTWVYARERLLDTLSSDGLWRERGRPPVGEPVGVNRPGT</sequence>
<evidence type="ECO:0000256" key="5">
    <source>
        <dbReference type="ARBA" id="ARBA00023163"/>
    </source>
</evidence>
<evidence type="ECO:0000256" key="3">
    <source>
        <dbReference type="ARBA" id="ARBA00023015"/>
    </source>
</evidence>
<feature type="DNA-binding region" description="OmpR/PhoB-type" evidence="6">
    <location>
        <begin position="1"/>
        <end position="93"/>
    </location>
</feature>
<dbReference type="EMBL" id="CP029159">
    <property type="protein sequence ID" value="QKM67726.1"/>
    <property type="molecule type" value="Genomic_DNA"/>
</dbReference>
<dbReference type="Gene3D" id="3.40.50.300">
    <property type="entry name" value="P-loop containing nucleotide triphosphate hydrolases"/>
    <property type="match status" value="1"/>
</dbReference>
<evidence type="ECO:0000259" key="8">
    <source>
        <dbReference type="PROSITE" id="PS51755"/>
    </source>
</evidence>
<dbReference type="SUPFAM" id="SSF46894">
    <property type="entry name" value="C-terminal effector domain of the bipartite response regulators"/>
    <property type="match status" value="1"/>
</dbReference>
<evidence type="ECO:0000256" key="7">
    <source>
        <dbReference type="SAM" id="MobiDB-lite"/>
    </source>
</evidence>
<dbReference type="GO" id="GO:0000160">
    <property type="term" value="P:phosphorelay signal transduction system"/>
    <property type="evidence" value="ECO:0007669"/>
    <property type="project" value="UniProtKB-KW"/>
</dbReference>
<comment type="similarity">
    <text evidence="1">Belongs to the AfsR/DnrI/RedD regulatory family.</text>
</comment>
<name>A0A7G3UBH5_STRT9</name>
<dbReference type="InterPro" id="IPR027417">
    <property type="entry name" value="P-loop_NTPase"/>
</dbReference>
<gene>
    <name evidence="9" type="ORF">STSU_011655</name>
</gene>